<organism evidence="1 2">
    <name type="scientific">Temnothorax longispinosus</name>
    <dbReference type="NCBI Taxonomy" id="300112"/>
    <lineage>
        <taxon>Eukaryota</taxon>
        <taxon>Metazoa</taxon>
        <taxon>Ecdysozoa</taxon>
        <taxon>Arthropoda</taxon>
        <taxon>Hexapoda</taxon>
        <taxon>Insecta</taxon>
        <taxon>Pterygota</taxon>
        <taxon>Neoptera</taxon>
        <taxon>Endopterygota</taxon>
        <taxon>Hymenoptera</taxon>
        <taxon>Apocrita</taxon>
        <taxon>Aculeata</taxon>
        <taxon>Formicoidea</taxon>
        <taxon>Formicidae</taxon>
        <taxon>Myrmicinae</taxon>
        <taxon>Temnothorax</taxon>
    </lineage>
</organism>
<comment type="caution">
    <text evidence="1">The sequence shown here is derived from an EMBL/GenBank/DDBJ whole genome shotgun (WGS) entry which is preliminary data.</text>
</comment>
<reference evidence="1 2" key="1">
    <citation type="journal article" date="2019" name="Philos. Trans. R. Soc. Lond., B, Biol. Sci.">
        <title>Ant behaviour and brain gene expression of defending hosts depend on the ecological success of the intruding social parasite.</title>
        <authorList>
            <person name="Kaur R."/>
            <person name="Stoldt M."/>
            <person name="Jongepier E."/>
            <person name="Feldmeyer B."/>
            <person name="Menzel F."/>
            <person name="Bornberg-Bauer E."/>
            <person name="Foitzik S."/>
        </authorList>
    </citation>
    <scope>NUCLEOTIDE SEQUENCE [LARGE SCALE GENOMIC DNA]</scope>
    <source>
        <tissue evidence="1">Whole body</tissue>
    </source>
</reference>
<dbReference type="Proteomes" id="UP000310200">
    <property type="component" value="Unassembled WGS sequence"/>
</dbReference>
<evidence type="ECO:0000313" key="2">
    <source>
        <dbReference type="Proteomes" id="UP000310200"/>
    </source>
</evidence>
<name>A0A4S2JN87_9HYME</name>
<accession>A0A4S2JN87</accession>
<dbReference type="EMBL" id="QBLH01003521">
    <property type="protein sequence ID" value="TGZ37661.1"/>
    <property type="molecule type" value="Genomic_DNA"/>
</dbReference>
<sequence>MSRCEGRSYARNQTIQQTYRGERLLGQLSRRLAHEPRTRCGRFHRSCLNRGCMATPLQT</sequence>
<evidence type="ECO:0000313" key="1">
    <source>
        <dbReference type="EMBL" id="TGZ37661.1"/>
    </source>
</evidence>
<gene>
    <name evidence="1" type="ORF">DBV15_03357</name>
</gene>
<proteinExistence type="predicted"/>
<protein>
    <submittedName>
        <fullName evidence="1">Uncharacterized protein</fullName>
    </submittedName>
</protein>
<dbReference type="AlphaFoldDB" id="A0A4S2JN87"/>
<keyword evidence="2" id="KW-1185">Reference proteome</keyword>